<keyword evidence="7" id="KW-0005">Acetoin biosynthesis</keyword>
<evidence type="ECO:0000313" key="9">
    <source>
        <dbReference type="EMBL" id="KGO60852.1"/>
    </source>
</evidence>
<name>A0A0A2JZE9_PENEN</name>
<dbReference type="EC" id="4.1.1.5" evidence="4"/>
<dbReference type="RefSeq" id="XP_016601862.1">
    <property type="nucleotide sequence ID" value="XM_016747387.1"/>
</dbReference>
<comment type="caution">
    <text evidence="9">The sequence shown here is derived from an EMBL/GenBank/DDBJ whole genome shotgun (WGS) entry which is preliminary data.</text>
</comment>
<dbReference type="PANTHER" id="PTHR35524:SF1">
    <property type="entry name" value="ALPHA-ACETOLACTATE DECARBOXYLASE"/>
    <property type="match status" value="1"/>
</dbReference>
<evidence type="ECO:0000256" key="4">
    <source>
        <dbReference type="ARBA" id="ARBA00013204"/>
    </source>
</evidence>
<reference evidence="9 10" key="1">
    <citation type="journal article" date="2015" name="Mol. Plant Microbe Interact.">
        <title>Genome, transcriptome, and functional analyses of Penicillium expansum provide new insights into secondary metabolism and pathogenicity.</title>
        <authorList>
            <person name="Ballester A.R."/>
            <person name="Marcet-Houben M."/>
            <person name="Levin E."/>
            <person name="Sela N."/>
            <person name="Selma-Lazaro C."/>
            <person name="Carmona L."/>
            <person name="Wisniewski M."/>
            <person name="Droby S."/>
            <person name="Gonzalez-Candelas L."/>
            <person name="Gabaldon T."/>
        </authorList>
    </citation>
    <scope>NUCLEOTIDE SEQUENCE [LARGE SCALE GENOMIC DNA]</scope>
    <source>
        <strain evidence="9 10">MD-8</strain>
    </source>
</reference>
<keyword evidence="6" id="KW-0210">Decarboxylase</keyword>
<dbReference type="UniPathway" id="UPA00626">
    <property type="reaction ID" value="UER00678"/>
</dbReference>
<dbReference type="OrthoDB" id="509395at2759"/>
<organism evidence="9 10">
    <name type="scientific">Penicillium expansum</name>
    <name type="common">Blue mold rot fungus</name>
    <dbReference type="NCBI Taxonomy" id="27334"/>
    <lineage>
        <taxon>Eukaryota</taxon>
        <taxon>Fungi</taxon>
        <taxon>Dikarya</taxon>
        <taxon>Ascomycota</taxon>
        <taxon>Pezizomycotina</taxon>
        <taxon>Eurotiomycetes</taxon>
        <taxon>Eurotiomycetidae</taxon>
        <taxon>Eurotiales</taxon>
        <taxon>Aspergillaceae</taxon>
        <taxon>Penicillium</taxon>
    </lineage>
</organism>
<dbReference type="SUPFAM" id="SSF117856">
    <property type="entry name" value="AF0104/ALDC/Ptd012-like"/>
    <property type="match status" value="1"/>
</dbReference>
<proteinExistence type="inferred from homology"/>
<dbReference type="PhylomeDB" id="A0A0A2JZE9"/>
<dbReference type="GeneID" id="27682807"/>
<sequence>MAANNLYQYSILSALMEGICQTGIAVKDTLTHGDHGLGTVSNLNGEIVIIDGEVYYFPSCGQIRKVEISDTLPFIMVTRFKPTIEKLLSSLDMDSLPGALEPLLPSRQNCFLSIRVDGLFNYIKFRIIAGQSKLRESLLELVKRQQIVSSSNVEGTLFGFWSPAFSGGFSVAGFHLHFLSKDKTQGGHVIGFDTREVRLQAAAIEEYTVKLPQNEEFNEKVIQGARDAELHVAEGG</sequence>
<dbReference type="Proteomes" id="UP000030143">
    <property type="component" value="Unassembled WGS sequence"/>
</dbReference>
<evidence type="ECO:0000256" key="3">
    <source>
        <dbReference type="ARBA" id="ARBA00007106"/>
    </source>
</evidence>
<evidence type="ECO:0000256" key="8">
    <source>
        <dbReference type="ARBA" id="ARBA00023239"/>
    </source>
</evidence>
<accession>A0A0A2JZE9</accession>
<dbReference type="PANTHER" id="PTHR35524">
    <property type="entry name" value="ALPHA-ACETOLACTATE DECARBOXYLASE"/>
    <property type="match status" value="1"/>
</dbReference>
<dbReference type="AlphaFoldDB" id="A0A0A2JZE9"/>
<dbReference type="EMBL" id="JQFZ01000062">
    <property type="protein sequence ID" value="KGO60852.1"/>
    <property type="molecule type" value="Genomic_DNA"/>
</dbReference>
<dbReference type="GO" id="GO:0045151">
    <property type="term" value="P:acetoin biosynthetic process"/>
    <property type="evidence" value="ECO:0007669"/>
    <property type="project" value="UniProtKB-KW"/>
</dbReference>
<dbReference type="STRING" id="27334.A0A0A2JZE9"/>
<protein>
    <recommendedName>
        <fullName evidence="5">Alpha-acetolactate decarboxylase</fullName>
        <ecNumber evidence="4">4.1.1.5</ecNumber>
    </recommendedName>
</protein>
<dbReference type="CDD" id="cd17299">
    <property type="entry name" value="acetolactate_decarboxylase"/>
    <property type="match status" value="1"/>
</dbReference>
<dbReference type="GO" id="GO:0047605">
    <property type="term" value="F:acetolactate decarboxylase activity"/>
    <property type="evidence" value="ECO:0007669"/>
    <property type="project" value="UniProtKB-EC"/>
</dbReference>
<keyword evidence="10" id="KW-1185">Reference proteome</keyword>
<comment type="pathway">
    <text evidence="2">Polyol metabolism; (R,R)-butane-2,3-diol biosynthesis; (R,R)-butane-2,3-diol from pyruvate: step 2/3.</text>
</comment>
<gene>
    <name evidence="9" type="ORF">PEX2_101170</name>
</gene>
<dbReference type="PIRSF" id="PIRSF001332">
    <property type="entry name" value="Acetolac_decarb"/>
    <property type="match status" value="1"/>
</dbReference>
<evidence type="ECO:0000256" key="5">
    <source>
        <dbReference type="ARBA" id="ARBA00020164"/>
    </source>
</evidence>
<dbReference type="InterPro" id="IPR005128">
    <property type="entry name" value="Acetolactate_a_deCO2ase"/>
</dbReference>
<keyword evidence="8" id="KW-0456">Lyase</keyword>
<evidence type="ECO:0000256" key="7">
    <source>
        <dbReference type="ARBA" id="ARBA00023061"/>
    </source>
</evidence>
<evidence type="ECO:0000256" key="2">
    <source>
        <dbReference type="ARBA" id="ARBA00005170"/>
    </source>
</evidence>
<evidence type="ECO:0000256" key="1">
    <source>
        <dbReference type="ARBA" id="ARBA00001784"/>
    </source>
</evidence>
<dbReference type="NCBIfam" id="TIGR01252">
    <property type="entry name" value="acetolac_decarb"/>
    <property type="match status" value="1"/>
</dbReference>
<evidence type="ECO:0000313" key="10">
    <source>
        <dbReference type="Proteomes" id="UP000030143"/>
    </source>
</evidence>
<dbReference type="VEuPathDB" id="FungiDB:PEXP_006230"/>
<comment type="similarity">
    <text evidence="3">Belongs to the alpha-acetolactate decarboxylase family.</text>
</comment>
<comment type="catalytic activity">
    <reaction evidence="1">
        <text>(2S)-2-acetolactate + H(+) = (R)-acetoin + CO2</text>
        <dbReference type="Rhea" id="RHEA:21580"/>
        <dbReference type="ChEBI" id="CHEBI:15378"/>
        <dbReference type="ChEBI" id="CHEBI:15686"/>
        <dbReference type="ChEBI" id="CHEBI:16526"/>
        <dbReference type="ChEBI" id="CHEBI:58476"/>
        <dbReference type="EC" id="4.1.1.5"/>
    </reaction>
</comment>
<dbReference type="Pfam" id="PF03306">
    <property type="entry name" value="AAL_decarboxy"/>
    <property type="match status" value="1"/>
</dbReference>
<evidence type="ECO:0000256" key="6">
    <source>
        <dbReference type="ARBA" id="ARBA00022793"/>
    </source>
</evidence>
<dbReference type="Gene3D" id="3.30.1330.80">
    <property type="entry name" value="Hypothetical protein, similar to alpha- acetolactate decarboxylase, domain 2"/>
    <property type="match status" value="2"/>
</dbReference>
<dbReference type="HOGENOM" id="CLU_072561_0_0_1"/>